<dbReference type="Pfam" id="PF03816">
    <property type="entry name" value="LytR_cpsA_psr"/>
    <property type="match status" value="1"/>
</dbReference>
<dbReference type="PANTHER" id="PTHR33392">
    <property type="entry name" value="POLYISOPRENYL-TEICHOIC ACID--PEPTIDOGLYCAN TEICHOIC ACID TRANSFERASE TAGU"/>
    <property type="match status" value="1"/>
</dbReference>
<proteinExistence type="inferred from homology"/>
<dbReference type="Gene3D" id="3.40.630.190">
    <property type="entry name" value="LCP protein"/>
    <property type="match status" value="1"/>
</dbReference>
<dbReference type="PANTHER" id="PTHR33392:SF6">
    <property type="entry name" value="POLYISOPRENYL-TEICHOIC ACID--PEPTIDOGLYCAN TEICHOIC ACID TRANSFERASE TAGU"/>
    <property type="match status" value="1"/>
</dbReference>
<gene>
    <name evidence="4" type="ORF">A3A49_01760</name>
</gene>
<organism evidence="4 5">
    <name type="scientific">Candidatus Curtissbacteria bacterium RIFCSPLOWO2_01_FULL_38_11b</name>
    <dbReference type="NCBI Taxonomy" id="1797725"/>
    <lineage>
        <taxon>Bacteria</taxon>
        <taxon>Candidatus Curtissiibacteriota</taxon>
    </lineage>
</organism>
<feature type="transmembrane region" description="Helical" evidence="2">
    <location>
        <begin position="20"/>
        <end position="38"/>
    </location>
</feature>
<keyword evidence="2" id="KW-1133">Transmembrane helix</keyword>
<evidence type="ECO:0000256" key="1">
    <source>
        <dbReference type="ARBA" id="ARBA00006068"/>
    </source>
</evidence>
<comment type="caution">
    <text evidence="4">The sequence shown here is derived from an EMBL/GenBank/DDBJ whole genome shotgun (WGS) entry which is preliminary data.</text>
</comment>
<keyword evidence="2" id="KW-0472">Membrane</keyword>
<dbReference type="InterPro" id="IPR004474">
    <property type="entry name" value="LytR_CpsA_psr"/>
</dbReference>
<evidence type="ECO:0000259" key="3">
    <source>
        <dbReference type="Pfam" id="PF03816"/>
    </source>
</evidence>
<protein>
    <recommendedName>
        <fullName evidence="3">Cell envelope-related transcriptional attenuator domain-containing protein</fullName>
    </recommendedName>
</protein>
<keyword evidence="2" id="KW-0812">Transmembrane</keyword>
<reference evidence="4 5" key="1">
    <citation type="journal article" date="2016" name="Nat. Commun.">
        <title>Thousands of microbial genomes shed light on interconnected biogeochemical processes in an aquifer system.</title>
        <authorList>
            <person name="Anantharaman K."/>
            <person name="Brown C.T."/>
            <person name="Hug L.A."/>
            <person name="Sharon I."/>
            <person name="Castelle C.J."/>
            <person name="Probst A.J."/>
            <person name="Thomas B.C."/>
            <person name="Singh A."/>
            <person name="Wilkins M.J."/>
            <person name="Karaoz U."/>
            <person name="Brodie E.L."/>
            <person name="Williams K.H."/>
            <person name="Hubbard S.S."/>
            <person name="Banfield J.F."/>
        </authorList>
    </citation>
    <scope>NUCLEOTIDE SEQUENCE [LARGE SCALE GENOMIC DNA]</scope>
</reference>
<evidence type="ECO:0000313" key="4">
    <source>
        <dbReference type="EMBL" id="OGD98908.1"/>
    </source>
</evidence>
<accession>A0A1F5H493</accession>
<dbReference type="STRING" id="1797725.A3A49_01760"/>
<dbReference type="Proteomes" id="UP000176740">
    <property type="component" value="Unassembled WGS sequence"/>
</dbReference>
<sequence>MREIGIHHSKSSKKGRILKILFLTVIFTAMLVIIIKFLDLDKNVLKGPRTVVKLITNSGLDSDNNRVNVLLLGTGGTGHEGPDLTDTMILASLEEDAKDVILISIPRDLWAGNISAKINHAYAYGQEKDGVGLKLSRETIESLLGLPVHYAVRVDFSGFVKAVDLVGGLDVDVESPFNDTRYPIAGKEDDLCNLTLEIIQENGQRKEVVKTATGSAIPLLEINDKNDPFTCRYENLTFQKGPTRMDGTTSLKFVRSRYGTNGEGSDFARSARQQKVLLAFRQQVLSKETLTNPKTTIDLIKTFGASIDTDILDEDIPLFAKLATKIDPATIRRIVLDATRQDSVLQIGDPTAHGGQYVLVPKGTWEDLADYLNGEIFKLEEK</sequence>
<feature type="domain" description="Cell envelope-related transcriptional attenuator" evidence="3">
    <location>
        <begin position="85"/>
        <end position="284"/>
    </location>
</feature>
<comment type="similarity">
    <text evidence="1">Belongs to the LytR/CpsA/Psr (LCP) family.</text>
</comment>
<dbReference type="EMBL" id="MFBO01000001">
    <property type="protein sequence ID" value="OGD98908.1"/>
    <property type="molecule type" value="Genomic_DNA"/>
</dbReference>
<evidence type="ECO:0000313" key="5">
    <source>
        <dbReference type="Proteomes" id="UP000176740"/>
    </source>
</evidence>
<dbReference type="AlphaFoldDB" id="A0A1F5H493"/>
<name>A0A1F5H493_9BACT</name>
<evidence type="ECO:0000256" key="2">
    <source>
        <dbReference type="SAM" id="Phobius"/>
    </source>
</evidence>
<dbReference type="InterPro" id="IPR050922">
    <property type="entry name" value="LytR/CpsA/Psr_CW_biosynth"/>
</dbReference>